<protein>
    <submittedName>
        <fullName evidence="2">Uncharacterized protein</fullName>
    </submittedName>
</protein>
<name>A0A0J9HKZ5_9CYAN</name>
<sequence length="156" mass="19120">MKKSFWLGFKFNIFMGILLMILSALSVILADLLYIESHSNIKQLGTVGDLKYNYPDQFDFYVIENHQRNFEYDQAHQFIKKYPNIPTYSHRLRLSDWDEFSYNSYFFLDDWWLENCRFWYKDEWDYPLRQTLKMLPKGTKIVINEHKFNSIDRLIE</sequence>
<dbReference type="EMBL" id="LATL02000353">
    <property type="protein sequence ID" value="KMW69889.1"/>
    <property type="molecule type" value="Genomic_DNA"/>
</dbReference>
<accession>A0A0J9HKZ5</accession>
<gene>
    <name evidence="2" type="ORF">WN50_39685</name>
</gene>
<evidence type="ECO:0000256" key="1">
    <source>
        <dbReference type="SAM" id="Phobius"/>
    </source>
</evidence>
<evidence type="ECO:0000313" key="2">
    <source>
        <dbReference type="EMBL" id="KMW69889.1"/>
    </source>
</evidence>
<keyword evidence="1" id="KW-0812">Transmembrane</keyword>
<comment type="caution">
    <text evidence="2">The sequence shown here is derived from an EMBL/GenBank/DDBJ whole genome shotgun (WGS) entry which is preliminary data.</text>
</comment>
<feature type="transmembrane region" description="Helical" evidence="1">
    <location>
        <begin position="12"/>
        <end position="35"/>
    </location>
</feature>
<keyword evidence="1" id="KW-0472">Membrane</keyword>
<reference evidence="2 3" key="1">
    <citation type="submission" date="2015-06" db="EMBL/GenBank/DDBJ databases">
        <title>Draft genome assembly of filamentous brackish cyanobacterium Limnoraphis robusta strain CS-951.</title>
        <authorList>
            <person name="Willis A."/>
            <person name="Parks M."/>
            <person name="Burford M.A."/>
        </authorList>
    </citation>
    <scope>NUCLEOTIDE SEQUENCE [LARGE SCALE GENOMIC DNA]</scope>
    <source>
        <strain evidence="2 3">CS-951</strain>
    </source>
</reference>
<keyword evidence="1" id="KW-1133">Transmembrane helix</keyword>
<evidence type="ECO:0000313" key="3">
    <source>
        <dbReference type="Proteomes" id="UP000033607"/>
    </source>
</evidence>
<proteinExistence type="predicted"/>
<organism evidence="2 3">
    <name type="scientific">Limnoraphis robusta CS-951</name>
    <dbReference type="NCBI Taxonomy" id="1637645"/>
    <lineage>
        <taxon>Bacteria</taxon>
        <taxon>Bacillati</taxon>
        <taxon>Cyanobacteriota</taxon>
        <taxon>Cyanophyceae</taxon>
        <taxon>Oscillatoriophycideae</taxon>
        <taxon>Oscillatoriales</taxon>
        <taxon>Sirenicapillariaceae</taxon>
        <taxon>Limnoraphis</taxon>
    </lineage>
</organism>
<dbReference type="AlphaFoldDB" id="A0A0J9HKZ5"/>
<feature type="non-terminal residue" evidence="2">
    <location>
        <position position="156"/>
    </location>
</feature>
<dbReference type="Proteomes" id="UP000033607">
    <property type="component" value="Unassembled WGS sequence"/>
</dbReference>